<dbReference type="GO" id="GO:0003848">
    <property type="term" value="F:2-amino-4-hydroxy-6-hydroxymethyldihydropteridine diphosphokinase activity"/>
    <property type="evidence" value="ECO:0007669"/>
    <property type="project" value="UniProtKB-EC"/>
</dbReference>
<evidence type="ECO:0000256" key="9">
    <source>
        <dbReference type="ARBA" id="ARBA00022909"/>
    </source>
</evidence>
<evidence type="ECO:0000256" key="7">
    <source>
        <dbReference type="ARBA" id="ARBA00022777"/>
    </source>
</evidence>
<dbReference type="PANTHER" id="PTHR43071:SF1">
    <property type="entry name" value="2-AMINO-4-HYDROXY-6-HYDROXYMETHYLDIHYDROPTERIDINE PYROPHOSPHOKINASE"/>
    <property type="match status" value="1"/>
</dbReference>
<dbReference type="CDD" id="cd00483">
    <property type="entry name" value="HPPK"/>
    <property type="match status" value="1"/>
</dbReference>
<dbReference type="EMBL" id="FAVB01000002">
    <property type="protein sequence ID" value="CUU77065.1"/>
    <property type="molecule type" value="Genomic_DNA"/>
</dbReference>
<evidence type="ECO:0000256" key="12">
    <source>
        <dbReference type="ARBA" id="ARBA00033413"/>
    </source>
</evidence>
<protein>
    <recommendedName>
        <fullName evidence="4">2-amino-4-hydroxy-6-hydroxymethyldihydropteridine pyrophosphokinase</fullName>
        <ecNumber evidence="3">2.7.6.3</ecNumber>
    </recommendedName>
    <alternativeName>
        <fullName evidence="11">6-hydroxymethyl-7,8-dihydropterin pyrophosphokinase</fullName>
    </alternativeName>
    <alternativeName>
        <fullName evidence="12">7,8-dihydro-6-hydroxymethylpterin-pyrophosphokinase</fullName>
    </alternativeName>
</protein>
<feature type="domain" description="7,8-dihydro-6-hydroxymethylpterin-pyrophosphokinase" evidence="13">
    <location>
        <begin position="122"/>
        <end position="133"/>
    </location>
</feature>
<dbReference type="NCBIfam" id="TIGR01498">
    <property type="entry name" value="folK"/>
    <property type="match status" value="1"/>
</dbReference>
<comment type="pathway">
    <text evidence="1">Cofactor biosynthesis; tetrahydrofolate biosynthesis; 2-amino-4-hydroxy-6-hydroxymethyl-7,8-dihydropteridine diphosphate from 7,8-dihydroneopterin triphosphate: step 4/4.</text>
</comment>
<evidence type="ECO:0000256" key="8">
    <source>
        <dbReference type="ARBA" id="ARBA00022840"/>
    </source>
</evidence>
<keyword evidence="9" id="KW-0289">Folate biosynthesis</keyword>
<dbReference type="GO" id="GO:0046656">
    <property type="term" value="P:folic acid biosynthetic process"/>
    <property type="evidence" value="ECO:0007669"/>
    <property type="project" value="UniProtKB-KW"/>
</dbReference>
<keyword evidence="15" id="KW-1185">Reference proteome</keyword>
<proteinExistence type="inferred from homology"/>
<evidence type="ECO:0000256" key="3">
    <source>
        <dbReference type="ARBA" id="ARBA00013253"/>
    </source>
</evidence>
<dbReference type="Proteomes" id="UP000052237">
    <property type="component" value="Unassembled WGS sequence"/>
</dbReference>
<evidence type="ECO:0000259" key="13">
    <source>
        <dbReference type="PROSITE" id="PS00794"/>
    </source>
</evidence>
<name>A0A0S4RJB4_CAMHY</name>
<keyword evidence="8" id="KW-0067">ATP-binding</keyword>
<dbReference type="AlphaFoldDB" id="A0A0S4RJB4"/>
<evidence type="ECO:0000256" key="10">
    <source>
        <dbReference type="ARBA" id="ARBA00029409"/>
    </source>
</evidence>
<dbReference type="PROSITE" id="PS00794">
    <property type="entry name" value="HPPK"/>
    <property type="match status" value="1"/>
</dbReference>
<evidence type="ECO:0000256" key="4">
    <source>
        <dbReference type="ARBA" id="ARBA00016218"/>
    </source>
</evidence>
<organism evidence="14 15">
    <name type="scientific">Campylobacter hyointestinalis subsp. hyointestinalis</name>
    <dbReference type="NCBI Taxonomy" id="91352"/>
    <lineage>
        <taxon>Bacteria</taxon>
        <taxon>Pseudomonadati</taxon>
        <taxon>Campylobacterota</taxon>
        <taxon>Epsilonproteobacteria</taxon>
        <taxon>Campylobacterales</taxon>
        <taxon>Campylobacteraceae</taxon>
        <taxon>Campylobacter</taxon>
    </lineage>
</organism>
<keyword evidence="6" id="KW-0547">Nucleotide-binding</keyword>
<evidence type="ECO:0000256" key="6">
    <source>
        <dbReference type="ARBA" id="ARBA00022741"/>
    </source>
</evidence>
<dbReference type="GO" id="GO:0005524">
    <property type="term" value="F:ATP binding"/>
    <property type="evidence" value="ECO:0007669"/>
    <property type="project" value="UniProtKB-KW"/>
</dbReference>
<dbReference type="GO" id="GO:0046654">
    <property type="term" value="P:tetrahydrofolate biosynthetic process"/>
    <property type="evidence" value="ECO:0007669"/>
    <property type="project" value="UniProtKB-UniPathway"/>
</dbReference>
<dbReference type="InterPro" id="IPR035907">
    <property type="entry name" value="Hppk_sf"/>
</dbReference>
<dbReference type="SUPFAM" id="SSF55083">
    <property type="entry name" value="6-hydroxymethyl-7,8-dihydropterin pyrophosphokinase, HPPK"/>
    <property type="match status" value="1"/>
</dbReference>
<keyword evidence="5 14" id="KW-0808">Transferase</keyword>
<comment type="caution">
    <text evidence="14">The sequence shown here is derived from an EMBL/GenBank/DDBJ whole genome shotgun (WGS) entry which is preliminary data.</text>
</comment>
<dbReference type="Pfam" id="PF01288">
    <property type="entry name" value="HPPK"/>
    <property type="match status" value="1"/>
</dbReference>
<dbReference type="GO" id="GO:0016301">
    <property type="term" value="F:kinase activity"/>
    <property type="evidence" value="ECO:0007669"/>
    <property type="project" value="UniProtKB-KW"/>
</dbReference>
<keyword evidence="7" id="KW-0418">Kinase</keyword>
<dbReference type="PANTHER" id="PTHR43071">
    <property type="entry name" value="2-AMINO-4-HYDROXY-6-HYDROXYMETHYLDIHYDROPTERIDINE PYROPHOSPHOKINASE"/>
    <property type="match status" value="1"/>
</dbReference>
<comment type="similarity">
    <text evidence="2">Belongs to the HPPK family.</text>
</comment>
<evidence type="ECO:0000256" key="2">
    <source>
        <dbReference type="ARBA" id="ARBA00005810"/>
    </source>
</evidence>
<evidence type="ECO:0000256" key="1">
    <source>
        <dbReference type="ARBA" id="ARBA00005051"/>
    </source>
</evidence>
<accession>A0A0S4RJB4</accession>
<comment type="function">
    <text evidence="10">Catalyzes the transfer of pyrophosphate from adenosine triphosphate (ATP) to 6-hydroxymethyl-7,8-dihydropterin, an enzymatic step in folate biosynthesis pathway.</text>
</comment>
<evidence type="ECO:0000313" key="14">
    <source>
        <dbReference type="EMBL" id="CUU77065.1"/>
    </source>
</evidence>
<evidence type="ECO:0000256" key="5">
    <source>
        <dbReference type="ARBA" id="ARBA00022679"/>
    </source>
</evidence>
<sequence>MDVKSYNNAFICNEARSVVRSHFFPNFKDGGNEFKNSFLLGIGGNVGDTKKRFELFLYKLKKDRRFFVKECSLILKNKAFGYTKQADFLNAVLLVKSSFYAADVLKIMQHYEKIFGRIRSFRNAPRTLDIDILYFDKKIRNSQRLILPHPGANDRLSVIIPIGSMKGI</sequence>
<dbReference type="UniPathway" id="UPA00077">
    <property type="reaction ID" value="UER00155"/>
</dbReference>
<dbReference type="RefSeq" id="WP_074898787.1">
    <property type="nucleotide sequence ID" value="NZ_CBCRTP010000005.1"/>
</dbReference>
<dbReference type="Gene3D" id="3.30.70.560">
    <property type="entry name" value="7,8-Dihydro-6-hydroxymethylpterin-pyrophosphokinase HPPK"/>
    <property type="match status" value="1"/>
</dbReference>
<evidence type="ECO:0000256" key="11">
    <source>
        <dbReference type="ARBA" id="ARBA00029766"/>
    </source>
</evidence>
<gene>
    <name evidence="14" type="primary">folK</name>
    <name evidence="14" type="ORF">ERS686654_00825</name>
</gene>
<evidence type="ECO:0000313" key="15">
    <source>
        <dbReference type="Proteomes" id="UP000052237"/>
    </source>
</evidence>
<dbReference type="EC" id="2.7.6.3" evidence="3"/>
<reference evidence="14 15" key="1">
    <citation type="submission" date="2015-11" db="EMBL/GenBank/DDBJ databases">
        <authorList>
            <consortium name="Pathogen Informatics"/>
        </authorList>
    </citation>
    <scope>NUCLEOTIDE SEQUENCE [LARGE SCALE GENOMIC DNA]</scope>
    <source>
        <strain evidence="14 15">006A-0059</strain>
    </source>
</reference>
<dbReference type="InterPro" id="IPR000550">
    <property type="entry name" value="Hppk"/>
</dbReference>